<keyword evidence="2" id="KW-1185">Reference proteome</keyword>
<reference evidence="1 2" key="1">
    <citation type="submission" date="2011-08" db="EMBL/GenBank/DDBJ databases">
        <title>The Genome Sequence of Selenomonas infelix ATCC 43532.</title>
        <authorList>
            <consortium name="The Broad Institute Genome Sequencing Platform"/>
            <person name="Earl A."/>
            <person name="Ward D."/>
            <person name="Feldgarden M."/>
            <person name="Gevers D."/>
            <person name="Izard J."/>
            <person name="Blanton J.M."/>
            <person name="Baranova O.V."/>
            <person name="Dewhirst F.E."/>
            <person name="Young S.K."/>
            <person name="Zeng Q."/>
            <person name="Gargeya S."/>
            <person name="Fitzgerald M."/>
            <person name="Haas B."/>
            <person name="Abouelleil A."/>
            <person name="Alvarado L."/>
            <person name="Arachchi H.M."/>
            <person name="Berlin A."/>
            <person name="Brown A."/>
            <person name="Chapman S.B."/>
            <person name="Chen Z."/>
            <person name="Dunbar C."/>
            <person name="Freedman E."/>
            <person name="Gearin G."/>
            <person name="Gellesch M."/>
            <person name="Goldberg J."/>
            <person name="Griggs A."/>
            <person name="Gujja S."/>
            <person name="Heiman D."/>
            <person name="Howarth C."/>
            <person name="Larson L."/>
            <person name="Lui A."/>
            <person name="MacDonald P.J.P."/>
            <person name="Montmayeur A."/>
            <person name="Murphy C."/>
            <person name="Neiman D."/>
            <person name="Pearson M."/>
            <person name="Priest M."/>
            <person name="Roberts A."/>
            <person name="Saif S."/>
            <person name="Shea T."/>
            <person name="Shenoy N."/>
            <person name="Sisk P."/>
            <person name="Stolte C."/>
            <person name="Sykes S."/>
            <person name="Wortman J."/>
            <person name="Nusbaum C."/>
            <person name="Birren B."/>
        </authorList>
    </citation>
    <scope>NUCLEOTIDE SEQUENCE [LARGE SCALE GENOMIC DNA]</scope>
    <source>
        <strain evidence="1 2">ATCC 43532</strain>
    </source>
</reference>
<dbReference type="Proteomes" id="UP000004129">
    <property type="component" value="Unassembled WGS sequence"/>
</dbReference>
<sequence length="82" mass="9615">MKTEQIMQEALLYGLLQKLESQYLTKDLVCCAILTGDHCKLHHFECMEAVGHAILTSLRFRDYHRAARYLIVFEKLCRAQEQ</sequence>
<comment type="caution">
    <text evidence="1">The sequence shown here is derived from an EMBL/GenBank/DDBJ whole genome shotgun (WGS) entry which is preliminary data.</text>
</comment>
<dbReference type="STRING" id="679201.HMPREF9334_00788"/>
<dbReference type="AlphaFoldDB" id="G5GNY4"/>
<dbReference type="HOGENOM" id="CLU_2556355_0_0_9"/>
<evidence type="ECO:0000313" key="1">
    <source>
        <dbReference type="EMBL" id="EHG21371.1"/>
    </source>
</evidence>
<proteinExistence type="predicted"/>
<evidence type="ECO:0000313" key="2">
    <source>
        <dbReference type="Proteomes" id="UP000004129"/>
    </source>
</evidence>
<dbReference type="EMBL" id="ACZM01000007">
    <property type="protein sequence ID" value="EHG21371.1"/>
    <property type="molecule type" value="Genomic_DNA"/>
</dbReference>
<accession>G5GNY4</accession>
<name>G5GNY4_9FIRM</name>
<dbReference type="PATRIC" id="fig|679201.3.peg.796"/>
<protein>
    <submittedName>
        <fullName evidence="1">Uncharacterized protein</fullName>
    </submittedName>
</protein>
<organism evidence="1 2">
    <name type="scientific">Selenomonas infelix ATCC 43532</name>
    <dbReference type="NCBI Taxonomy" id="679201"/>
    <lineage>
        <taxon>Bacteria</taxon>
        <taxon>Bacillati</taxon>
        <taxon>Bacillota</taxon>
        <taxon>Negativicutes</taxon>
        <taxon>Selenomonadales</taxon>
        <taxon>Selenomonadaceae</taxon>
        <taxon>Selenomonas</taxon>
    </lineage>
</organism>
<gene>
    <name evidence="1" type="ORF">HMPREF9334_00788</name>
</gene>